<dbReference type="Pfam" id="PF12276">
    <property type="entry name" value="DUF3617"/>
    <property type="match status" value="1"/>
</dbReference>
<dbReference type="RefSeq" id="WP_310075182.1">
    <property type="nucleotide sequence ID" value="NZ_JAVDVX010000007.1"/>
</dbReference>
<proteinExistence type="predicted"/>
<accession>A0ABU1V2I5</accession>
<gene>
    <name evidence="1" type="ORF">J2X05_003694</name>
</gene>
<reference evidence="1 2" key="1">
    <citation type="submission" date="2023-07" db="EMBL/GenBank/DDBJ databases">
        <title>Sorghum-associated microbial communities from plants grown in Nebraska, USA.</title>
        <authorList>
            <person name="Schachtman D."/>
        </authorList>
    </citation>
    <scope>NUCLEOTIDE SEQUENCE [LARGE SCALE GENOMIC DNA]</scope>
    <source>
        <strain evidence="1 2">BE190</strain>
    </source>
</reference>
<name>A0ABU1V2I5_9GAMM</name>
<protein>
    <submittedName>
        <fullName evidence="1">Guanyl-specific ribonuclease Sa</fullName>
    </submittedName>
</protein>
<organism evidence="1 2">
    <name type="scientific">Cellvibrio fibrivorans</name>
    <dbReference type="NCBI Taxonomy" id="126350"/>
    <lineage>
        <taxon>Bacteria</taxon>
        <taxon>Pseudomonadati</taxon>
        <taxon>Pseudomonadota</taxon>
        <taxon>Gammaproteobacteria</taxon>
        <taxon>Cellvibrionales</taxon>
        <taxon>Cellvibrionaceae</taxon>
        <taxon>Cellvibrio</taxon>
    </lineage>
</organism>
<comment type="caution">
    <text evidence="1">The sequence shown here is derived from an EMBL/GenBank/DDBJ whole genome shotgun (WGS) entry which is preliminary data.</text>
</comment>
<evidence type="ECO:0000313" key="2">
    <source>
        <dbReference type="Proteomes" id="UP001253595"/>
    </source>
</evidence>
<evidence type="ECO:0000313" key="1">
    <source>
        <dbReference type="EMBL" id="MDR7091659.1"/>
    </source>
</evidence>
<dbReference type="InterPro" id="IPR022061">
    <property type="entry name" value="DUF3617"/>
</dbReference>
<dbReference type="Proteomes" id="UP001253595">
    <property type="component" value="Unassembled WGS sequence"/>
</dbReference>
<dbReference type="EMBL" id="JAVDVX010000007">
    <property type="protein sequence ID" value="MDR7091659.1"/>
    <property type="molecule type" value="Genomic_DNA"/>
</dbReference>
<keyword evidence="2" id="KW-1185">Reference proteome</keyword>
<sequence length="205" mass="22664">MNKLLLGFVAVVGTTVLSSQAEPIKVDMKAGLWENNMTWDADSAKEMQAMQTDQMKAAMEQMKEQFANMPPEQRKQMEAIMAQSGMEIKDDGVSFKNDQVQVSPSGTNVKSCITQAEIDRGELPDDVDGCKSTITKISATRFKSTYVCSGEEQARGESEVNFHSPKHYSGTGTMVHMMNGEKRTMNFKMEGKWLGSDCGDIKPAQ</sequence>